<evidence type="ECO:0000256" key="2">
    <source>
        <dbReference type="SAM" id="SignalP"/>
    </source>
</evidence>
<dbReference type="AlphaFoldDB" id="A0A3A8Q3J6"/>
<dbReference type="SUPFAM" id="SSF48371">
    <property type="entry name" value="ARM repeat"/>
    <property type="match status" value="1"/>
</dbReference>
<organism evidence="4 5">
    <name type="scientific">Corallococcus llansteffanensis</name>
    <dbReference type="NCBI Taxonomy" id="2316731"/>
    <lineage>
        <taxon>Bacteria</taxon>
        <taxon>Pseudomonadati</taxon>
        <taxon>Myxococcota</taxon>
        <taxon>Myxococcia</taxon>
        <taxon>Myxococcales</taxon>
        <taxon>Cystobacterineae</taxon>
        <taxon>Myxococcaceae</taxon>
        <taxon>Corallococcus</taxon>
    </lineage>
</organism>
<dbReference type="PROSITE" id="PS50077">
    <property type="entry name" value="HEAT_REPEAT"/>
    <property type="match status" value="1"/>
</dbReference>
<keyword evidence="5" id="KW-1185">Reference proteome</keyword>
<protein>
    <recommendedName>
        <fullName evidence="3">Vitellogenin domain-containing protein</fullName>
    </recommendedName>
</protein>
<dbReference type="InterPro" id="IPR011030">
    <property type="entry name" value="Lipovitellin_superhlx_dom"/>
</dbReference>
<keyword evidence="2" id="KW-0732">Signal</keyword>
<dbReference type="SMART" id="SM00567">
    <property type="entry name" value="EZ_HEAT"/>
    <property type="match status" value="2"/>
</dbReference>
<evidence type="ECO:0000256" key="1">
    <source>
        <dbReference type="SAM" id="MobiDB-lite"/>
    </source>
</evidence>
<dbReference type="InterPro" id="IPR021133">
    <property type="entry name" value="HEAT_type_2"/>
</dbReference>
<dbReference type="InterPro" id="IPR016024">
    <property type="entry name" value="ARM-type_fold"/>
</dbReference>
<sequence length="651" mass="69968">MMHRRWPVAVAVSGLLLGAGAFVASRNDGRGATEVAAATASPPTSQAPTPSQGDTRKPEHAREWEPGAQFAYALALEQRLTFGAPGAKDTSALLLSLTGSLTQTVVGRRPDQVDVQFQVLPTSFAFEADGQDALDADSRPRMVATLQSPFYVTFNRQGAALAILFERDVGPIAQNLLRSLAASTQFVSPGSLQETWEAQELDTTGQYVARYQRQAGAREYTKKKERYLRLATADGLKPVGSAMRVTPTSETTLALGPEGWLQVLEGRERMTATFEEGMPPIQGEGRVSLQRTAARNVPFLIGALDARRAQLARSSMATQVLAPPDPQQGLKQLVAGAKLSDLVQELRTLSNDGKPTGPRTAHLMNRMRALFQLEPESATRVPDLLRDEKRRDVYSPLLGALSAASTPQALQALATVATHAQTPGDTRVNATAMLGMAESPTPEGTQALRDLSRDKDAELSTTATLALGNVARHSGGPEGTEAQALLRELEDAARAAPTPEARSLWIRSLANSADPRILPFLQECLRDPLPLIRQSALEAMRLIPSPLADQLLAEALLKDGAPEVRRAAIFAGSFRPLPPLLVALGQALRMDAVDAVRMDAVRLLGSNVVQVPLARELLTWSGQNDSNGEIRHTALAFLAPPTRSVEDPQQP</sequence>
<feature type="chain" id="PRO_5017487426" description="Vitellogenin domain-containing protein" evidence="2">
    <location>
        <begin position="25"/>
        <end position="651"/>
    </location>
</feature>
<proteinExistence type="predicted"/>
<reference evidence="5" key="1">
    <citation type="submission" date="2018-09" db="EMBL/GenBank/DDBJ databases">
        <authorList>
            <person name="Livingstone P.G."/>
            <person name="Whitworth D.E."/>
        </authorList>
    </citation>
    <scope>NUCLEOTIDE SEQUENCE [LARGE SCALE GENOMIC DNA]</scope>
    <source>
        <strain evidence="5">CA051B</strain>
    </source>
</reference>
<evidence type="ECO:0000259" key="3">
    <source>
        <dbReference type="SMART" id="SM00638"/>
    </source>
</evidence>
<dbReference type="InterPro" id="IPR004155">
    <property type="entry name" value="PBS_lyase_HEAT"/>
</dbReference>
<dbReference type="EMBL" id="RAWB01000066">
    <property type="protein sequence ID" value="RKH63263.1"/>
    <property type="molecule type" value="Genomic_DNA"/>
</dbReference>
<dbReference type="Proteomes" id="UP000272888">
    <property type="component" value="Unassembled WGS sequence"/>
</dbReference>
<gene>
    <name evidence="4" type="ORF">D7V93_09020</name>
</gene>
<feature type="signal peptide" evidence="2">
    <location>
        <begin position="1"/>
        <end position="24"/>
    </location>
</feature>
<evidence type="ECO:0000313" key="5">
    <source>
        <dbReference type="Proteomes" id="UP000272888"/>
    </source>
</evidence>
<feature type="domain" description="Vitellogenin" evidence="3">
    <location>
        <begin position="64"/>
        <end position="602"/>
    </location>
</feature>
<dbReference type="Gene3D" id="1.25.10.20">
    <property type="entry name" value="Vitellinogen, superhelical"/>
    <property type="match status" value="1"/>
</dbReference>
<feature type="compositionally biased region" description="Low complexity" evidence="1">
    <location>
        <begin position="36"/>
        <end position="52"/>
    </location>
</feature>
<name>A0A3A8Q3J6_9BACT</name>
<feature type="region of interest" description="Disordered" evidence="1">
    <location>
        <begin position="33"/>
        <end position="61"/>
    </location>
</feature>
<dbReference type="Pfam" id="PF13646">
    <property type="entry name" value="HEAT_2"/>
    <property type="match status" value="1"/>
</dbReference>
<comment type="caution">
    <text evidence="4">The sequence shown here is derived from an EMBL/GenBank/DDBJ whole genome shotgun (WGS) entry which is preliminary data.</text>
</comment>
<dbReference type="GO" id="GO:0005319">
    <property type="term" value="F:lipid transporter activity"/>
    <property type="evidence" value="ECO:0007669"/>
    <property type="project" value="InterPro"/>
</dbReference>
<dbReference type="InterPro" id="IPR001747">
    <property type="entry name" value="Vitellogenin_N"/>
</dbReference>
<accession>A0A3A8Q3J6</accession>
<evidence type="ECO:0000313" key="4">
    <source>
        <dbReference type="EMBL" id="RKH63263.1"/>
    </source>
</evidence>
<dbReference type="SMART" id="SM00638">
    <property type="entry name" value="LPD_N"/>
    <property type="match status" value="1"/>
</dbReference>